<dbReference type="EMBL" id="CP003122">
    <property type="protein sequence ID" value="AFJ26144.1"/>
    <property type="molecule type" value="Genomic_DNA"/>
</dbReference>
<dbReference type="STRING" id="1114965.Spaf_1157"/>
<sequence length="170" mass="19059">MMKLLISIDFDTIIITFPFQGGWIMKKGKLVILLAIASVIAGGVILTNQKNNISTNGAQPSKQLSTKEKQLAYLKKHEKDMADFVKSLSPKVDSVQFDWESMEVGQVGNGTPQGGGYMLTLRGKVNQNEQTKFMVGFSLDNATSTPKEFGIYEMQPIRIYRDGGWYYYDE</sequence>
<proteinExistence type="predicted"/>
<accession>I1ZM70</accession>
<keyword evidence="1" id="KW-1133">Transmembrane helix</keyword>
<protein>
    <submittedName>
        <fullName evidence="2">Uncharacterized protein</fullName>
    </submittedName>
</protein>
<keyword evidence="1" id="KW-0812">Transmembrane</keyword>
<organism evidence="2 3">
    <name type="scientific">Streptococcus parasanguinis FW213</name>
    <dbReference type="NCBI Taxonomy" id="1114965"/>
    <lineage>
        <taxon>Bacteria</taxon>
        <taxon>Bacillati</taxon>
        <taxon>Bacillota</taxon>
        <taxon>Bacilli</taxon>
        <taxon>Lactobacillales</taxon>
        <taxon>Streptococcaceae</taxon>
        <taxon>Streptococcus</taxon>
    </lineage>
</organism>
<dbReference type="PaxDb" id="1114965-Spaf_1157"/>
<name>I1ZM70_STRPA</name>
<dbReference type="Proteomes" id="UP000002865">
    <property type="component" value="Chromosome"/>
</dbReference>
<dbReference type="PATRIC" id="fig|1114965.3.peg.1114"/>
<dbReference type="AlphaFoldDB" id="I1ZM70"/>
<evidence type="ECO:0000313" key="2">
    <source>
        <dbReference type="EMBL" id="AFJ26144.1"/>
    </source>
</evidence>
<evidence type="ECO:0000313" key="3">
    <source>
        <dbReference type="Proteomes" id="UP000002865"/>
    </source>
</evidence>
<dbReference type="HOGENOM" id="CLU_133306_0_0_9"/>
<keyword evidence="1" id="KW-0472">Membrane</keyword>
<gene>
    <name evidence="2" type="ORF">Spaf_1157</name>
</gene>
<dbReference type="KEGG" id="scf:Spaf_1157"/>
<feature type="transmembrane region" description="Helical" evidence="1">
    <location>
        <begin position="30"/>
        <end position="47"/>
    </location>
</feature>
<reference evidence="2 3" key="1">
    <citation type="journal article" date="2012" name="PLoS ONE">
        <title>Complete Genome and Transcriptomes of Streptococcus parasanguinis FW213: Phylogenic Relations and Potential Virulence Mechanisms.</title>
        <authorList>
            <person name="Geng J."/>
            <person name="Chiu C.H."/>
            <person name="Tang P."/>
            <person name="Chen Y."/>
            <person name="Shieh H.R."/>
            <person name="Hu S."/>
            <person name="Chen Y.Y."/>
        </authorList>
    </citation>
    <scope>NUCLEOTIDE SEQUENCE [LARGE SCALE GENOMIC DNA]</scope>
    <source>
        <strain evidence="2 3">FW213</strain>
    </source>
</reference>
<evidence type="ECO:0000256" key="1">
    <source>
        <dbReference type="SAM" id="Phobius"/>
    </source>
</evidence>